<dbReference type="InterPro" id="IPR036567">
    <property type="entry name" value="RHF-like"/>
</dbReference>
<dbReference type="InterPro" id="IPR003489">
    <property type="entry name" value="RHF/RaiA"/>
</dbReference>
<gene>
    <name evidence="1" type="ORF">E3T53_02785</name>
</gene>
<comment type="caution">
    <text evidence="1">The sequence shown here is derived from an EMBL/GenBank/DDBJ whole genome shotgun (WGS) entry which is preliminary data.</text>
</comment>
<dbReference type="SUPFAM" id="SSF69754">
    <property type="entry name" value="Ribosome binding protein Y (YfiA homologue)"/>
    <property type="match status" value="1"/>
</dbReference>
<dbReference type="Gene3D" id="3.30.160.100">
    <property type="entry name" value="Ribosome hibernation promotion factor-like"/>
    <property type="match status" value="1"/>
</dbReference>
<sequence length="116" mass="12396">MQILVNTDSNIEGTDDMVREVEASVNTLLARFTPRLTRIEVHLRDESAGKTTPDDITCTLEARPAGGNPLVVTDNASTPTAAVTGALHKLASMLDSTFGRLDNHKGASAMGDEQPY</sequence>
<dbReference type="RefSeq" id="WP_134172406.1">
    <property type="nucleotide sequence ID" value="NZ_SODI01000001.1"/>
</dbReference>
<protein>
    <submittedName>
        <fullName evidence="1">HPF/RaiA family ribosome-associated protein</fullName>
    </submittedName>
</protein>
<evidence type="ECO:0000313" key="2">
    <source>
        <dbReference type="Proteomes" id="UP000298218"/>
    </source>
</evidence>
<dbReference type="AlphaFoldDB" id="A0A4Y8KTY1"/>
<accession>A0A4Y8KTY1</accession>
<dbReference type="OrthoDB" id="121633at2"/>
<keyword evidence="2" id="KW-1185">Reference proteome</keyword>
<name>A0A4Y8KTY1_9MICO</name>
<dbReference type="Proteomes" id="UP000298218">
    <property type="component" value="Unassembled WGS sequence"/>
</dbReference>
<organism evidence="1 2">
    <name type="scientific">Cryobacterium psychrophilum</name>
    <dbReference type="NCBI Taxonomy" id="41988"/>
    <lineage>
        <taxon>Bacteria</taxon>
        <taxon>Bacillati</taxon>
        <taxon>Actinomycetota</taxon>
        <taxon>Actinomycetes</taxon>
        <taxon>Micrococcales</taxon>
        <taxon>Microbacteriaceae</taxon>
        <taxon>Cryobacterium</taxon>
    </lineage>
</organism>
<dbReference type="EMBL" id="SOHQ01000008">
    <property type="protein sequence ID" value="TFD81408.1"/>
    <property type="molecule type" value="Genomic_DNA"/>
</dbReference>
<reference evidence="1 2" key="1">
    <citation type="submission" date="2019-03" db="EMBL/GenBank/DDBJ databases">
        <title>Genomics of glacier-inhabiting Cryobacterium strains.</title>
        <authorList>
            <person name="Liu Q."/>
            <person name="Xin Y.-H."/>
        </authorList>
    </citation>
    <scope>NUCLEOTIDE SEQUENCE [LARGE SCALE GENOMIC DNA]</scope>
    <source>
        <strain evidence="1 2">CGMCC 1.4292</strain>
    </source>
</reference>
<proteinExistence type="predicted"/>
<dbReference type="Pfam" id="PF02482">
    <property type="entry name" value="Ribosomal_S30AE"/>
    <property type="match status" value="1"/>
</dbReference>
<evidence type="ECO:0000313" key="1">
    <source>
        <dbReference type="EMBL" id="TFD81408.1"/>
    </source>
</evidence>